<evidence type="ECO:0000313" key="1">
    <source>
        <dbReference type="EMBL" id="OOQ57533.1"/>
    </source>
</evidence>
<dbReference type="RefSeq" id="WP_078350134.1">
    <property type="nucleotide sequence ID" value="NZ_MBTF01000035.1"/>
</dbReference>
<proteinExistence type="predicted"/>
<organism evidence="1 2">
    <name type="scientific">Mucilaginibacter pedocola</name>
    <dbReference type="NCBI Taxonomy" id="1792845"/>
    <lineage>
        <taxon>Bacteria</taxon>
        <taxon>Pseudomonadati</taxon>
        <taxon>Bacteroidota</taxon>
        <taxon>Sphingobacteriia</taxon>
        <taxon>Sphingobacteriales</taxon>
        <taxon>Sphingobacteriaceae</taxon>
        <taxon>Mucilaginibacter</taxon>
    </lineage>
</organism>
<dbReference type="AlphaFoldDB" id="A0A1S9P986"/>
<accession>A0A1S9P986</accession>
<dbReference type="EMBL" id="MBTF01000035">
    <property type="protein sequence ID" value="OOQ57533.1"/>
    <property type="molecule type" value="Genomic_DNA"/>
</dbReference>
<reference evidence="1 2" key="1">
    <citation type="submission" date="2016-07" db="EMBL/GenBank/DDBJ databases">
        <title>Genomic analysis of zinc-resistant bacterium Mucilaginibacter pedocola TBZ30.</title>
        <authorList>
            <person name="Huang J."/>
            <person name="Tang J."/>
        </authorList>
    </citation>
    <scope>NUCLEOTIDE SEQUENCE [LARGE SCALE GENOMIC DNA]</scope>
    <source>
        <strain evidence="1 2">TBZ30</strain>
    </source>
</reference>
<dbReference type="Proteomes" id="UP000189739">
    <property type="component" value="Unassembled WGS sequence"/>
</dbReference>
<evidence type="ECO:0000313" key="2">
    <source>
        <dbReference type="Proteomes" id="UP000189739"/>
    </source>
</evidence>
<sequence length="181" mass="21278">MTLTLAALSDNEYEIYKRTQQQLNSNVGAEGDLQDDKLILDNYKAIHRYYLRIFYEAQDEATKLEALKRLVFLNWNLIVETDWLTGIDALDELVINEAYSILERYMEEGKFDVELSWMLSHYAVWDYAILQYAEGKLPALTRFVETIEKNKKKFPRQLPAGTFDNRGQMGIYWNLMIKTEA</sequence>
<keyword evidence="2" id="KW-1185">Reference proteome</keyword>
<comment type="caution">
    <text evidence="1">The sequence shown here is derived from an EMBL/GenBank/DDBJ whole genome shotgun (WGS) entry which is preliminary data.</text>
</comment>
<dbReference type="STRING" id="1792845.BC343_12030"/>
<name>A0A1S9P986_9SPHI</name>
<protein>
    <submittedName>
        <fullName evidence="1">Uncharacterized protein</fullName>
    </submittedName>
</protein>
<dbReference type="OrthoDB" id="1264061at2"/>
<gene>
    <name evidence="1" type="ORF">BC343_12030</name>
</gene>